<keyword evidence="5 8" id="KW-0812">Transmembrane</keyword>
<dbReference type="InterPro" id="IPR050297">
    <property type="entry name" value="LipidA_mod_glycosyltrf_83"/>
</dbReference>
<dbReference type="EMBL" id="PEVC01000006">
    <property type="protein sequence ID" value="PIV01899.1"/>
    <property type="molecule type" value="Genomic_DNA"/>
</dbReference>
<evidence type="ECO:0000256" key="1">
    <source>
        <dbReference type="ARBA" id="ARBA00004651"/>
    </source>
</evidence>
<evidence type="ECO:0000256" key="8">
    <source>
        <dbReference type="SAM" id="Phobius"/>
    </source>
</evidence>
<dbReference type="Pfam" id="PF13231">
    <property type="entry name" value="PMT_2"/>
    <property type="match status" value="1"/>
</dbReference>
<feature type="transmembrane region" description="Helical" evidence="8">
    <location>
        <begin position="316"/>
        <end position="334"/>
    </location>
</feature>
<evidence type="ECO:0000256" key="3">
    <source>
        <dbReference type="ARBA" id="ARBA00022676"/>
    </source>
</evidence>
<keyword evidence="2" id="KW-1003">Cell membrane</keyword>
<keyword evidence="3" id="KW-0328">Glycosyltransferase</keyword>
<dbReference type="GO" id="GO:0005886">
    <property type="term" value="C:plasma membrane"/>
    <property type="evidence" value="ECO:0007669"/>
    <property type="project" value="UniProtKB-SubCell"/>
</dbReference>
<evidence type="ECO:0000256" key="5">
    <source>
        <dbReference type="ARBA" id="ARBA00022692"/>
    </source>
</evidence>
<dbReference type="PANTHER" id="PTHR33908">
    <property type="entry name" value="MANNOSYLTRANSFERASE YKCB-RELATED"/>
    <property type="match status" value="1"/>
</dbReference>
<sequence>MNLILILIFGFVLRLVNLNQSFWLDETVQAITSKSSFLGLFTELRGDFHPPLYHLLMWLWVHLFGNGEIAMRLPSVFFGTVTIYVVYLIAKKLLAKKSKFPLIAALFMATAPFHIYYSQEARTYATTAFLASLSIYWFIKMIGNNGKRQSSSLFYILTTVLLLYADYYGLFVLLAQIVAALIISSHRETRFCRRQVLIFLLFLPCLPLLWLQFKTGSQATTLLPQWGRLVNLSFLKALPLTFIKFSLGRITIFDKKIYAAVAAVLFLSYGFIFLNGFFKNKKFRFNNLSLIILFWLLGPVLLAWLISLFIPNYQPFRLLLVLPAFYLLLVYGISKFSVRKIQMILAIGIVVVNLVSVGVYYFNPYFHREDWRGAVHYIEEQGNEKSLALLPSETSHWPYDYYSQKKIPLLALARGFSLVKEKNLDNLFSTREKPEKIYYLYYLADLFDPQDLTPDWLEKQKFVKIREVSFNQIRIQEWEFYHE</sequence>
<dbReference type="GO" id="GO:0009103">
    <property type="term" value="P:lipopolysaccharide biosynthetic process"/>
    <property type="evidence" value="ECO:0007669"/>
    <property type="project" value="UniProtKB-ARBA"/>
</dbReference>
<keyword evidence="6 8" id="KW-1133">Transmembrane helix</keyword>
<feature type="transmembrane region" description="Helical" evidence="8">
    <location>
        <begin position="258"/>
        <end position="278"/>
    </location>
</feature>
<evidence type="ECO:0000313" key="10">
    <source>
        <dbReference type="EMBL" id="PIV01899.1"/>
    </source>
</evidence>
<keyword evidence="7 8" id="KW-0472">Membrane</keyword>
<gene>
    <name evidence="10" type="ORF">COS54_00195</name>
</gene>
<feature type="transmembrane region" description="Helical" evidence="8">
    <location>
        <begin position="100"/>
        <end position="117"/>
    </location>
</feature>
<feature type="transmembrane region" description="Helical" evidence="8">
    <location>
        <begin position="341"/>
        <end position="362"/>
    </location>
</feature>
<evidence type="ECO:0000256" key="2">
    <source>
        <dbReference type="ARBA" id="ARBA00022475"/>
    </source>
</evidence>
<accession>A0A2M7BFP2</accession>
<feature type="transmembrane region" description="Helical" evidence="8">
    <location>
        <begin position="290"/>
        <end position="310"/>
    </location>
</feature>
<feature type="transmembrane region" description="Helical" evidence="8">
    <location>
        <begin position="154"/>
        <end position="183"/>
    </location>
</feature>
<comment type="subcellular location">
    <subcellularLocation>
        <location evidence="1">Cell membrane</location>
        <topology evidence="1">Multi-pass membrane protein</topology>
    </subcellularLocation>
</comment>
<feature type="transmembrane region" description="Helical" evidence="8">
    <location>
        <begin position="195"/>
        <end position="213"/>
    </location>
</feature>
<feature type="transmembrane region" description="Helical" evidence="8">
    <location>
        <begin position="69"/>
        <end position="88"/>
    </location>
</feature>
<dbReference type="InterPro" id="IPR038731">
    <property type="entry name" value="RgtA/B/C-like"/>
</dbReference>
<organism evidence="10 11">
    <name type="scientific">Candidatus Shapirobacteria bacterium CG03_land_8_20_14_0_80_39_12</name>
    <dbReference type="NCBI Taxonomy" id="1974879"/>
    <lineage>
        <taxon>Bacteria</taxon>
        <taxon>Candidatus Shapironibacteriota</taxon>
    </lineage>
</organism>
<evidence type="ECO:0000256" key="7">
    <source>
        <dbReference type="ARBA" id="ARBA00023136"/>
    </source>
</evidence>
<feature type="transmembrane region" description="Helical" evidence="8">
    <location>
        <begin position="123"/>
        <end position="142"/>
    </location>
</feature>
<proteinExistence type="predicted"/>
<evidence type="ECO:0000256" key="6">
    <source>
        <dbReference type="ARBA" id="ARBA00022989"/>
    </source>
</evidence>
<dbReference type="GO" id="GO:0016763">
    <property type="term" value="F:pentosyltransferase activity"/>
    <property type="evidence" value="ECO:0007669"/>
    <property type="project" value="TreeGrafter"/>
</dbReference>
<protein>
    <recommendedName>
        <fullName evidence="9">Glycosyltransferase RgtA/B/C/D-like domain-containing protein</fullName>
    </recommendedName>
</protein>
<comment type="caution">
    <text evidence="10">The sequence shown here is derived from an EMBL/GenBank/DDBJ whole genome shotgun (WGS) entry which is preliminary data.</text>
</comment>
<evidence type="ECO:0000313" key="11">
    <source>
        <dbReference type="Proteomes" id="UP000229631"/>
    </source>
</evidence>
<evidence type="ECO:0000259" key="9">
    <source>
        <dbReference type="Pfam" id="PF13231"/>
    </source>
</evidence>
<evidence type="ECO:0000256" key="4">
    <source>
        <dbReference type="ARBA" id="ARBA00022679"/>
    </source>
</evidence>
<feature type="domain" description="Glycosyltransferase RgtA/B/C/D-like" evidence="9">
    <location>
        <begin position="49"/>
        <end position="204"/>
    </location>
</feature>
<dbReference type="Proteomes" id="UP000229631">
    <property type="component" value="Unassembled WGS sequence"/>
</dbReference>
<dbReference type="AlphaFoldDB" id="A0A2M7BFP2"/>
<reference evidence="11" key="1">
    <citation type="submission" date="2017-09" db="EMBL/GenBank/DDBJ databases">
        <title>Depth-based differentiation of microbial function through sediment-hosted aquifers and enrichment of novel symbionts in the deep terrestrial subsurface.</title>
        <authorList>
            <person name="Probst A.J."/>
            <person name="Ladd B."/>
            <person name="Jarett J.K."/>
            <person name="Geller-Mcgrath D.E."/>
            <person name="Sieber C.M.K."/>
            <person name="Emerson J.B."/>
            <person name="Anantharaman K."/>
            <person name="Thomas B.C."/>
            <person name="Malmstrom R."/>
            <person name="Stieglmeier M."/>
            <person name="Klingl A."/>
            <person name="Woyke T."/>
            <person name="Ryan C.M."/>
            <person name="Banfield J.F."/>
        </authorList>
    </citation>
    <scope>NUCLEOTIDE SEQUENCE [LARGE SCALE GENOMIC DNA]</scope>
</reference>
<name>A0A2M7BFP2_9BACT</name>
<keyword evidence="4" id="KW-0808">Transferase</keyword>
<dbReference type="PANTHER" id="PTHR33908:SF11">
    <property type="entry name" value="MEMBRANE PROTEIN"/>
    <property type="match status" value="1"/>
</dbReference>